<keyword evidence="2" id="KW-1185">Reference proteome</keyword>
<name>A0ACB0M2J4_TRIPR</name>
<comment type="caution">
    <text evidence="1">The sequence shown here is derived from an EMBL/GenBank/DDBJ whole genome shotgun (WGS) entry which is preliminary data.</text>
</comment>
<reference evidence="1" key="1">
    <citation type="submission" date="2023-10" db="EMBL/GenBank/DDBJ databases">
        <authorList>
            <person name="Rodriguez Cubillos JULIANA M."/>
            <person name="De Vega J."/>
        </authorList>
    </citation>
    <scope>NUCLEOTIDE SEQUENCE</scope>
</reference>
<gene>
    <name evidence="1" type="ORF">MILVUS5_LOCUS38015</name>
</gene>
<proteinExistence type="predicted"/>
<organism evidence="1 2">
    <name type="scientific">Trifolium pratense</name>
    <name type="common">Red clover</name>
    <dbReference type="NCBI Taxonomy" id="57577"/>
    <lineage>
        <taxon>Eukaryota</taxon>
        <taxon>Viridiplantae</taxon>
        <taxon>Streptophyta</taxon>
        <taxon>Embryophyta</taxon>
        <taxon>Tracheophyta</taxon>
        <taxon>Spermatophyta</taxon>
        <taxon>Magnoliopsida</taxon>
        <taxon>eudicotyledons</taxon>
        <taxon>Gunneridae</taxon>
        <taxon>Pentapetalae</taxon>
        <taxon>rosids</taxon>
        <taxon>fabids</taxon>
        <taxon>Fabales</taxon>
        <taxon>Fabaceae</taxon>
        <taxon>Papilionoideae</taxon>
        <taxon>50 kb inversion clade</taxon>
        <taxon>NPAAA clade</taxon>
        <taxon>Hologalegina</taxon>
        <taxon>IRL clade</taxon>
        <taxon>Trifolieae</taxon>
        <taxon>Trifolium</taxon>
    </lineage>
</organism>
<sequence>MEVVVDWGNLETLPLSLIFDKLVERIDHIYFSVVCKNWYSIAKFNYENRQIKNNVLPMLMIPTKRRSRKKRSLYGISSKTTYPFQLPLNHNKRLCGSSHGWVAKMDDIYEGTIITLLNPFKNLVSITLPTLHMPYDYKRVTHYENNVHKVILSSNPTIRPHDYVVVAIYGVQKCLAYIKAGQKFWTYVHNDFLCHTDVLFYKGLVYAVGRWNNIVSFDISNSKDSFEHEKIIPNVVSSRWNNYYAHRAYLVESLEGDLWLVRKFIGFPDYSDEDEDDERDISSTGTEGFEVYKLELDLQSGKLIQMLRLDSLGDNVLFVGDSDSVSLSASYFANYLQKDSIYYTDDFNDEAPDPYPKGPFDMKIFNVKDGSFSEHYPFQARFKRMPPSLWVIPPFQWD</sequence>
<evidence type="ECO:0000313" key="2">
    <source>
        <dbReference type="Proteomes" id="UP001177021"/>
    </source>
</evidence>
<evidence type="ECO:0000313" key="1">
    <source>
        <dbReference type="EMBL" id="CAJ2674858.1"/>
    </source>
</evidence>
<protein>
    <submittedName>
        <fullName evidence="1">Uncharacterized protein</fullName>
    </submittedName>
</protein>
<dbReference type="EMBL" id="CASHSV030000716">
    <property type="protein sequence ID" value="CAJ2674858.1"/>
    <property type="molecule type" value="Genomic_DNA"/>
</dbReference>
<accession>A0ACB0M2J4</accession>
<dbReference type="Proteomes" id="UP001177021">
    <property type="component" value="Unassembled WGS sequence"/>
</dbReference>